<dbReference type="EMBL" id="RBII01000001">
    <property type="protein sequence ID" value="RKQ70817.1"/>
    <property type="molecule type" value="Genomic_DNA"/>
</dbReference>
<dbReference type="AlphaFoldDB" id="A0A420WIK8"/>
<sequence>MVADHSHLCCGQPISNFAENKAGFRHTPAIVVVHIFSIDNNGGLDNANDKFSKTKWIFAAPR</sequence>
<dbReference type="InParanoid" id="A0A420WIK8"/>
<name>A0A420WIK8_9PROT</name>
<reference evidence="1 2" key="1">
    <citation type="submission" date="2018-10" db="EMBL/GenBank/DDBJ databases">
        <title>Genomic Encyclopedia of Type Strains, Phase IV (KMG-IV): sequencing the most valuable type-strain genomes for metagenomic binning, comparative biology and taxonomic classification.</title>
        <authorList>
            <person name="Goeker M."/>
        </authorList>
    </citation>
    <scope>NUCLEOTIDE SEQUENCE [LARGE SCALE GENOMIC DNA]</scope>
    <source>
        <strain evidence="1 2">DSM 22008</strain>
    </source>
</reference>
<organism evidence="1 2">
    <name type="scientific">Litorimonas taeanensis</name>
    <dbReference type="NCBI Taxonomy" id="568099"/>
    <lineage>
        <taxon>Bacteria</taxon>
        <taxon>Pseudomonadati</taxon>
        <taxon>Pseudomonadota</taxon>
        <taxon>Alphaproteobacteria</taxon>
        <taxon>Maricaulales</taxon>
        <taxon>Robiginitomaculaceae</taxon>
    </lineage>
</organism>
<gene>
    <name evidence="1" type="ORF">DES40_0118</name>
</gene>
<comment type="caution">
    <text evidence="1">The sequence shown here is derived from an EMBL/GenBank/DDBJ whole genome shotgun (WGS) entry which is preliminary data.</text>
</comment>
<proteinExistence type="predicted"/>
<accession>A0A420WIK8</accession>
<protein>
    <submittedName>
        <fullName evidence="1">Uncharacterized protein</fullName>
    </submittedName>
</protein>
<dbReference type="Proteomes" id="UP000282211">
    <property type="component" value="Unassembled WGS sequence"/>
</dbReference>
<evidence type="ECO:0000313" key="1">
    <source>
        <dbReference type="EMBL" id="RKQ70817.1"/>
    </source>
</evidence>
<evidence type="ECO:0000313" key="2">
    <source>
        <dbReference type="Proteomes" id="UP000282211"/>
    </source>
</evidence>
<keyword evidence="2" id="KW-1185">Reference proteome</keyword>